<dbReference type="EMBL" id="JBHSBL010000006">
    <property type="protein sequence ID" value="MFC4064530.1"/>
    <property type="molecule type" value="Genomic_DNA"/>
</dbReference>
<evidence type="ECO:0000313" key="10">
    <source>
        <dbReference type="EMBL" id="MFC4064530.1"/>
    </source>
</evidence>
<dbReference type="InterPro" id="IPR027417">
    <property type="entry name" value="P-loop_NTPase"/>
</dbReference>
<evidence type="ECO:0000313" key="11">
    <source>
        <dbReference type="Proteomes" id="UP001595867"/>
    </source>
</evidence>
<evidence type="ECO:0000256" key="2">
    <source>
        <dbReference type="ARBA" id="ARBA00022692"/>
    </source>
</evidence>
<dbReference type="CDD" id="cd18548">
    <property type="entry name" value="ABC_6TM_Tm287_like"/>
    <property type="match status" value="1"/>
</dbReference>
<feature type="domain" description="ABC transporter" evidence="8">
    <location>
        <begin position="334"/>
        <end position="569"/>
    </location>
</feature>
<dbReference type="InterPro" id="IPR011527">
    <property type="entry name" value="ABC1_TM_dom"/>
</dbReference>
<keyword evidence="3" id="KW-0547">Nucleotide-binding</keyword>
<keyword evidence="6 7" id="KW-0472">Membrane</keyword>
<dbReference type="SUPFAM" id="SSF52540">
    <property type="entry name" value="P-loop containing nucleoside triphosphate hydrolases"/>
    <property type="match status" value="1"/>
</dbReference>
<keyword evidence="11" id="KW-1185">Reference proteome</keyword>
<comment type="caution">
    <text evidence="10">The sequence shown here is derived from an EMBL/GenBank/DDBJ whole genome shotgun (WGS) entry which is preliminary data.</text>
</comment>
<feature type="transmembrane region" description="Helical" evidence="7">
    <location>
        <begin position="157"/>
        <end position="177"/>
    </location>
</feature>
<dbReference type="PROSITE" id="PS50929">
    <property type="entry name" value="ABC_TM1F"/>
    <property type="match status" value="1"/>
</dbReference>
<dbReference type="SMART" id="SM00382">
    <property type="entry name" value="AAA"/>
    <property type="match status" value="1"/>
</dbReference>
<dbReference type="InterPro" id="IPR003439">
    <property type="entry name" value="ABC_transporter-like_ATP-bd"/>
</dbReference>
<evidence type="ECO:0000256" key="1">
    <source>
        <dbReference type="ARBA" id="ARBA00004651"/>
    </source>
</evidence>
<evidence type="ECO:0000259" key="8">
    <source>
        <dbReference type="PROSITE" id="PS50893"/>
    </source>
</evidence>
<evidence type="ECO:0000256" key="5">
    <source>
        <dbReference type="ARBA" id="ARBA00022989"/>
    </source>
</evidence>
<evidence type="ECO:0000259" key="9">
    <source>
        <dbReference type="PROSITE" id="PS50929"/>
    </source>
</evidence>
<dbReference type="Gene3D" id="3.40.50.300">
    <property type="entry name" value="P-loop containing nucleotide triphosphate hydrolases"/>
    <property type="match status" value="1"/>
</dbReference>
<organism evidence="10 11">
    <name type="scientific">Actinoplanes subglobosus</name>
    <dbReference type="NCBI Taxonomy" id="1547892"/>
    <lineage>
        <taxon>Bacteria</taxon>
        <taxon>Bacillati</taxon>
        <taxon>Actinomycetota</taxon>
        <taxon>Actinomycetes</taxon>
        <taxon>Micromonosporales</taxon>
        <taxon>Micromonosporaceae</taxon>
        <taxon>Actinoplanes</taxon>
    </lineage>
</organism>
<dbReference type="InterPro" id="IPR017871">
    <property type="entry name" value="ABC_transporter-like_CS"/>
</dbReference>
<dbReference type="InterPro" id="IPR039421">
    <property type="entry name" value="Type_1_exporter"/>
</dbReference>
<dbReference type="Proteomes" id="UP001595867">
    <property type="component" value="Unassembled WGS sequence"/>
</dbReference>
<dbReference type="InterPro" id="IPR003593">
    <property type="entry name" value="AAA+_ATPase"/>
</dbReference>
<feature type="transmembrane region" description="Helical" evidence="7">
    <location>
        <begin position="127"/>
        <end position="151"/>
    </location>
</feature>
<accession>A0ABV8IRV0</accession>
<keyword evidence="4 10" id="KW-0067">ATP-binding</keyword>
<dbReference type="PROSITE" id="PS00211">
    <property type="entry name" value="ABC_TRANSPORTER_1"/>
    <property type="match status" value="1"/>
</dbReference>
<reference evidence="11" key="1">
    <citation type="journal article" date="2019" name="Int. J. Syst. Evol. Microbiol.">
        <title>The Global Catalogue of Microorganisms (GCM) 10K type strain sequencing project: providing services to taxonomists for standard genome sequencing and annotation.</title>
        <authorList>
            <consortium name="The Broad Institute Genomics Platform"/>
            <consortium name="The Broad Institute Genome Sequencing Center for Infectious Disease"/>
            <person name="Wu L."/>
            <person name="Ma J."/>
        </authorList>
    </citation>
    <scope>NUCLEOTIDE SEQUENCE [LARGE SCALE GENOMIC DNA]</scope>
    <source>
        <strain evidence="11">TBRC 5832</strain>
    </source>
</reference>
<dbReference type="SUPFAM" id="SSF90123">
    <property type="entry name" value="ABC transporter transmembrane region"/>
    <property type="match status" value="1"/>
</dbReference>
<feature type="transmembrane region" description="Helical" evidence="7">
    <location>
        <begin position="237"/>
        <end position="260"/>
    </location>
</feature>
<feature type="transmembrane region" description="Helical" evidence="7">
    <location>
        <begin position="12"/>
        <end position="33"/>
    </location>
</feature>
<comment type="subcellular location">
    <subcellularLocation>
        <location evidence="1">Cell membrane</location>
        <topology evidence="1">Multi-pass membrane protein</topology>
    </subcellularLocation>
</comment>
<evidence type="ECO:0000256" key="6">
    <source>
        <dbReference type="ARBA" id="ARBA00023136"/>
    </source>
</evidence>
<feature type="transmembrane region" description="Helical" evidence="7">
    <location>
        <begin position="53"/>
        <end position="78"/>
    </location>
</feature>
<proteinExistence type="predicted"/>
<dbReference type="Pfam" id="PF00664">
    <property type="entry name" value="ABC_membrane"/>
    <property type="match status" value="1"/>
</dbReference>
<evidence type="ECO:0000256" key="4">
    <source>
        <dbReference type="ARBA" id="ARBA00022840"/>
    </source>
</evidence>
<dbReference type="Pfam" id="PF00005">
    <property type="entry name" value="ABC_tran"/>
    <property type="match status" value="1"/>
</dbReference>
<feature type="transmembrane region" description="Helical" evidence="7">
    <location>
        <begin position="280"/>
        <end position="298"/>
    </location>
</feature>
<dbReference type="PANTHER" id="PTHR43394:SF1">
    <property type="entry name" value="ATP-BINDING CASSETTE SUB-FAMILY B MEMBER 10, MITOCHONDRIAL"/>
    <property type="match status" value="1"/>
</dbReference>
<dbReference type="PANTHER" id="PTHR43394">
    <property type="entry name" value="ATP-DEPENDENT PERMEASE MDL1, MITOCHONDRIAL"/>
    <property type="match status" value="1"/>
</dbReference>
<dbReference type="PROSITE" id="PS50893">
    <property type="entry name" value="ABC_TRANSPORTER_2"/>
    <property type="match status" value="1"/>
</dbReference>
<sequence>MLIKLLKLHLRPYRMEITLVVLFQFLQTIATLYLPALNADIIDNGVVKGDTDYVLRVGAGMLGITLLQIIAQGVAVYFGARTAMAVGRDLRSSIFNRVQSFSAREVGQFGAPSLITRTTNDVQQIQMLVLLTFTLMVSAPIMCVGGIVLAMREDVPLSSLLLVIVPVLVTVIGLIIARMRPLFRSMQERLDRVNQVMREQITGIRVIRAFVRDDHERARYGVANDELTDVSLRVGKVMALMFPTVMLIVNISSVAVLWFGGHRIDTGSMQVGELTAFISYLMQILMSIMMATFMFMMVPRAEVCAERIEEVLGTESSVAAPTAPVTTLSRHGELELRDVGFRYPGAEAGVLSGVRLTARPNEVTAIIGSTGSGKTTLLNLIPRLFDATEGQVLVDGVDVREIEPGLLSRLIGLVPQRPYLFTGTVASNLRYGNPDATDEQLWEALEIAQARSFVESMDGQLDAPIAQGGTNVSGGQRQRLAIARTLVHRPEVYLFDDSFSALDYATDAALRAALTEHIADATVVIVAQRVSTIRDADRIIVLDDGKVVGTGTHEDLMETSPTYREIVLSQLTVEEAAA</sequence>
<protein>
    <submittedName>
        <fullName evidence="10">ABC transporter ATP-binding protein</fullName>
    </submittedName>
</protein>
<dbReference type="InterPro" id="IPR036640">
    <property type="entry name" value="ABC1_TM_sf"/>
</dbReference>
<name>A0ABV8IRV0_9ACTN</name>
<evidence type="ECO:0000256" key="7">
    <source>
        <dbReference type="SAM" id="Phobius"/>
    </source>
</evidence>
<gene>
    <name evidence="10" type="ORF">ACFO0C_06285</name>
</gene>
<feature type="domain" description="ABC transmembrane type-1" evidence="9">
    <location>
        <begin position="19"/>
        <end position="300"/>
    </location>
</feature>
<dbReference type="RefSeq" id="WP_378065579.1">
    <property type="nucleotide sequence ID" value="NZ_JBHSBL010000006.1"/>
</dbReference>
<dbReference type="Gene3D" id="1.20.1560.10">
    <property type="entry name" value="ABC transporter type 1, transmembrane domain"/>
    <property type="match status" value="1"/>
</dbReference>
<keyword evidence="5 7" id="KW-1133">Transmembrane helix</keyword>
<evidence type="ECO:0000256" key="3">
    <source>
        <dbReference type="ARBA" id="ARBA00022741"/>
    </source>
</evidence>
<keyword evidence="2 7" id="KW-0812">Transmembrane</keyword>
<dbReference type="GO" id="GO:0005524">
    <property type="term" value="F:ATP binding"/>
    <property type="evidence" value="ECO:0007669"/>
    <property type="project" value="UniProtKB-KW"/>
</dbReference>